<comment type="caution">
    <text evidence="2">The sequence shown here is derived from an EMBL/GenBank/DDBJ whole genome shotgun (WGS) entry which is preliminary data.</text>
</comment>
<feature type="non-terminal residue" evidence="2">
    <location>
        <position position="1"/>
    </location>
</feature>
<dbReference type="InterPro" id="IPR027417">
    <property type="entry name" value="P-loop_NTPase"/>
</dbReference>
<feature type="domain" description="AAA+ ATPase" evidence="1">
    <location>
        <begin position="80"/>
        <end position="230"/>
    </location>
</feature>
<dbReference type="InterPro" id="IPR003593">
    <property type="entry name" value="AAA+_ATPase"/>
</dbReference>
<dbReference type="SMART" id="SM00382">
    <property type="entry name" value="AAA"/>
    <property type="match status" value="1"/>
</dbReference>
<dbReference type="InterPro" id="IPR002182">
    <property type="entry name" value="NB-ARC"/>
</dbReference>
<proteinExistence type="predicted"/>
<evidence type="ECO:0000313" key="2">
    <source>
        <dbReference type="EMBL" id="KAF2257715.1"/>
    </source>
</evidence>
<reference evidence="3" key="1">
    <citation type="journal article" date="2020" name="Stud. Mycol.">
        <title>101 Dothideomycetes genomes: A test case for predicting lifestyles and emergence of pathogens.</title>
        <authorList>
            <person name="Haridas S."/>
            <person name="Albert R."/>
            <person name="Binder M."/>
            <person name="Bloem J."/>
            <person name="LaButti K."/>
            <person name="Salamov A."/>
            <person name="Andreopoulos B."/>
            <person name="Baker S."/>
            <person name="Barry K."/>
            <person name="Bills G."/>
            <person name="Bluhm B."/>
            <person name="Cannon C."/>
            <person name="Castanera R."/>
            <person name="Culley D."/>
            <person name="Daum C."/>
            <person name="Ezra D."/>
            <person name="Gonzalez J."/>
            <person name="Henrissat B."/>
            <person name="Kuo A."/>
            <person name="Liang C."/>
            <person name="Lipzen A."/>
            <person name="Lutzoni F."/>
            <person name="Magnuson J."/>
            <person name="Mondo S."/>
            <person name="Nolan M."/>
            <person name="Ohm R."/>
            <person name="Pangilinan J."/>
            <person name="Park H.-J."/>
            <person name="Ramirez L."/>
            <person name="Alfaro M."/>
            <person name="Sun H."/>
            <person name="Tritt A."/>
            <person name="Yoshinaga Y."/>
            <person name="Zwiers L.-H."/>
            <person name="Turgeon B."/>
            <person name="Goodwin S."/>
            <person name="Spatafora J."/>
            <person name="Crous P."/>
            <person name="Grigoriev I."/>
        </authorList>
    </citation>
    <scope>NUCLEOTIDE SEQUENCE [LARGE SCALE GENOMIC DNA]</scope>
    <source>
        <strain evidence="3">CBS 304.66</strain>
    </source>
</reference>
<dbReference type="PANTHER" id="PTHR10622">
    <property type="entry name" value="HET DOMAIN-CONTAINING PROTEIN"/>
    <property type="match status" value="1"/>
</dbReference>
<organism evidence="2 3">
    <name type="scientific">Lojkania enalia</name>
    <dbReference type="NCBI Taxonomy" id="147567"/>
    <lineage>
        <taxon>Eukaryota</taxon>
        <taxon>Fungi</taxon>
        <taxon>Dikarya</taxon>
        <taxon>Ascomycota</taxon>
        <taxon>Pezizomycotina</taxon>
        <taxon>Dothideomycetes</taxon>
        <taxon>Pleosporomycetidae</taxon>
        <taxon>Pleosporales</taxon>
        <taxon>Pleosporales incertae sedis</taxon>
        <taxon>Lojkania</taxon>
    </lineage>
</organism>
<dbReference type="Proteomes" id="UP000800093">
    <property type="component" value="Unassembled WGS sequence"/>
</dbReference>
<dbReference type="EMBL" id="ML986866">
    <property type="protein sequence ID" value="KAF2257715.1"/>
    <property type="molecule type" value="Genomic_DNA"/>
</dbReference>
<dbReference type="Pfam" id="PF00931">
    <property type="entry name" value="NB-ARC"/>
    <property type="match status" value="1"/>
</dbReference>
<sequence length="234" mass="26255">ASNRETTEEEDSIYCLLGILNVSLTPSYGEGKENALRRLQLEIELGSSAPAIIPFAQNDNFIGRESELTKLEERLFRDEATRFVVIVGPGGIGKSQLALEFAYQTRRKKRSCSVFWVDASDMDRFDQGYLNIAKKLNIRGWDDEKTDIKQLVKYYLSRETAGQSLLILDNIDSVHLRSNGLSTSQTTNLTDYLPQSILCSIVLTTTNRDTAKKLVRENSLVQLVNIGEITPDTA</sequence>
<evidence type="ECO:0000313" key="3">
    <source>
        <dbReference type="Proteomes" id="UP000800093"/>
    </source>
</evidence>
<name>A0A9P4MUE0_9PLEO</name>
<accession>A0A9P4MUE0</accession>
<dbReference type="AlphaFoldDB" id="A0A9P4MUE0"/>
<evidence type="ECO:0000259" key="1">
    <source>
        <dbReference type="SMART" id="SM00382"/>
    </source>
</evidence>
<gene>
    <name evidence="2" type="ORF">CC78DRAFT_187414</name>
</gene>
<protein>
    <recommendedName>
        <fullName evidence="1">AAA+ ATPase domain-containing protein</fullName>
    </recommendedName>
</protein>
<dbReference type="OrthoDB" id="5986190at2759"/>
<dbReference type="PANTHER" id="PTHR10622:SF11">
    <property type="entry name" value="HET-DOMAIN-CONTAINING PROTEIN"/>
    <property type="match status" value="1"/>
</dbReference>
<dbReference type="Gene3D" id="3.40.50.300">
    <property type="entry name" value="P-loop containing nucleotide triphosphate hydrolases"/>
    <property type="match status" value="1"/>
</dbReference>
<keyword evidence="3" id="KW-1185">Reference proteome</keyword>
<dbReference type="GO" id="GO:0043531">
    <property type="term" value="F:ADP binding"/>
    <property type="evidence" value="ECO:0007669"/>
    <property type="project" value="InterPro"/>
</dbReference>
<dbReference type="SUPFAM" id="SSF52540">
    <property type="entry name" value="P-loop containing nucleoside triphosphate hydrolases"/>
    <property type="match status" value="1"/>
</dbReference>